<name>A0A4C1VSE9_EUMVA</name>
<evidence type="ECO:0000313" key="2">
    <source>
        <dbReference type="Proteomes" id="UP000299102"/>
    </source>
</evidence>
<reference evidence="1 2" key="1">
    <citation type="journal article" date="2019" name="Commun. Biol.">
        <title>The bagworm genome reveals a unique fibroin gene that provides high tensile strength.</title>
        <authorList>
            <person name="Kono N."/>
            <person name="Nakamura H."/>
            <person name="Ohtoshi R."/>
            <person name="Tomita M."/>
            <person name="Numata K."/>
            <person name="Arakawa K."/>
        </authorList>
    </citation>
    <scope>NUCLEOTIDE SEQUENCE [LARGE SCALE GENOMIC DNA]</scope>
</reference>
<organism evidence="1 2">
    <name type="scientific">Eumeta variegata</name>
    <name type="common">Bagworm moth</name>
    <name type="synonym">Eumeta japonica</name>
    <dbReference type="NCBI Taxonomy" id="151549"/>
    <lineage>
        <taxon>Eukaryota</taxon>
        <taxon>Metazoa</taxon>
        <taxon>Ecdysozoa</taxon>
        <taxon>Arthropoda</taxon>
        <taxon>Hexapoda</taxon>
        <taxon>Insecta</taxon>
        <taxon>Pterygota</taxon>
        <taxon>Neoptera</taxon>
        <taxon>Endopterygota</taxon>
        <taxon>Lepidoptera</taxon>
        <taxon>Glossata</taxon>
        <taxon>Ditrysia</taxon>
        <taxon>Tineoidea</taxon>
        <taxon>Psychidae</taxon>
        <taxon>Oiketicinae</taxon>
        <taxon>Eumeta</taxon>
    </lineage>
</organism>
<sequence>MCFSIAGGVLSVRGEGAFSFRVEWGPPEMATTSSPGALFHAAVTSGSFYDPRPSPALNPLIYPGEHKPWPRQKLIGFKGAPCRRFGRVGRAAGRPISRPSLQMTLEAFQVSAPGTRSLRLENSNLNL</sequence>
<gene>
    <name evidence="1" type="ORF">EVAR_32582_1</name>
</gene>
<keyword evidence="2" id="KW-1185">Reference proteome</keyword>
<comment type="caution">
    <text evidence="1">The sequence shown here is derived from an EMBL/GenBank/DDBJ whole genome shotgun (WGS) entry which is preliminary data.</text>
</comment>
<dbReference type="EMBL" id="BGZK01000393">
    <property type="protein sequence ID" value="GBP41129.1"/>
    <property type="molecule type" value="Genomic_DNA"/>
</dbReference>
<evidence type="ECO:0000313" key="1">
    <source>
        <dbReference type="EMBL" id="GBP41129.1"/>
    </source>
</evidence>
<dbReference type="AlphaFoldDB" id="A0A4C1VSE9"/>
<proteinExistence type="predicted"/>
<dbReference type="Proteomes" id="UP000299102">
    <property type="component" value="Unassembled WGS sequence"/>
</dbReference>
<accession>A0A4C1VSE9</accession>
<protein>
    <submittedName>
        <fullName evidence="1">Uncharacterized protein</fullName>
    </submittedName>
</protein>